<organism evidence="1">
    <name type="scientific">uncultured Rubrobacteraceae bacterium</name>
    <dbReference type="NCBI Taxonomy" id="349277"/>
    <lineage>
        <taxon>Bacteria</taxon>
        <taxon>Bacillati</taxon>
        <taxon>Actinomycetota</taxon>
        <taxon>Rubrobacteria</taxon>
        <taxon>Rubrobacterales</taxon>
        <taxon>Rubrobacteraceae</taxon>
        <taxon>environmental samples</taxon>
    </lineage>
</organism>
<proteinExistence type="predicted"/>
<accession>A0A6J4R4V4</accession>
<gene>
    <name evidence="1" type="ORF">AVDCRST_MAG12-115</name>
</gene>
<reference evidence="1" key="1">
    <citation type="submission" date="2020-02" db="EMBL/GenBank/DDBJ databases">
        <authorList>
            <person name="Meier V. D."/>
        </authorList>
    </citation>
    <scope>NUCLEOTIDE SEQUENCE</scope>
    <source>
        <strain evidence="1">AVDCRST_MAG12</strain>
    </source>
</reference>
<name>A0A6J4R4V4_9ACTN</name>
<dbReference type="EMBL" id="CADCVK010000015">
    <property type="protein sequence ID" value="CAA9464249.1"/>
    <property type="molecule type" value="Genomic_DNA"/>
</dbReference>
<evidence type="ECO:0000313" key="1">
    <source>
        <dbReference type="EMBL" id="CAA9464249.1"/>
    </source>
</evidence>
<sequence>MTSFHAYMDSQRTAALEHLARHGVEETRAPQIVS</sequence>
<dbReference type="AlphaFoldDB" id="A0A6J4R4V4"/>
<protein>
    <submittedName>
        <fullName evidence="1">Uncharacterized protein</fullName>
    </submittedName>
</protein>